<proteinExistence type="predicted"/>
<dbReference type="EMBL" id="JAOVQN010000016">
    <property type="protein sequence ID" value="MCU9839156.1"/>
    <property type="molecule type" value="Genomic_DNA"/>
</dbReference>
<organism evidence="1 2">
    <name type="scientific">Ruegeria marisflavi</name>
    <dbReference type="NCBI Taxonomy" id="2984152"/>
    <lineage>
        <taxon>Bacteria</taxon>
        <taxon>Pseudomonadati</taxon>
        <taxon>Pseudomonadota</taxon>
        <taxon>Alphaproteobacteria</taxon>
        <taxon>Rhodobacterales</taxon>
        <taxon>Roseobacteraceae</taxon>
        <taxon>Ruegeria</taxon>
    </lineage>
</organism>
<evidence type="ECO:0000313" key="2">
    <source>
        <dbReference type="Proteomes" id="UP001321014"/>
    </source>
</evidence>
<gene>
    <name evidence="1" type="ORF">OEZ49_15375</name>
</gene>
<reference evidence="1 2" key="1">
    <citation type="submission" date="2022-10" db="EMBL/GenBank/DDBJ databases">
        <title>Ruegeria sp. nov., isolated from ocean surface water.</title>
        <authorList>
            <person name="He W."/>
            <person name="Wang L."/>
            <person name="Zhang D.-F."/>
        </authorList>
    </citation>
    <scope>NUCLEOTIDE SEQUENCE [LARGE SCALE GENOMIC DNA]</scope>
    <source>
        <strain evidence="1 2">WL0004</strain>
    </source>
</reference>
<comment type="caution">
    <text evidence="1">The sequence shown here is derived from an EMBL/GenBank/DDBJ whole genome shotgun (WGS) entry which is preliminary data.</text>
</comment>
<protein>
    <submittedName>
        <fullName evidence="1">Uncharacterized protein</fullName>
    </submittedName>
</protein>
<accession>A0ABT2WTE8</accession>
<dbReference type="Proteomes" id="UP001321014">
    <property type="component" value="Unassembled WGS sequence"/>
</dbReference>
<sequence>MLIYLMPLQTEEYGEMVTLFGEQKDQAVSPQEDVAPLPFALEEIYTDPAIVSDFKYAKTNSRFRLVSKAVNAIFAVI</sequence>
<keyword evidence="2" id="KW-1185">Reference proteome</keyword>
<name>A0ABT2WTE8_9RHOB</name>
<evidence type="ECO:0000313" key="1">
    <source>
        <dbReference type="EMBL" id="MCU9839156.1"/>
    </source>
</evidence>